<accession>A0AAD8Q674</accession>
<proteinExistence type="predicted"/>
<evidence type="ECO:0000313" key="3">
    <source>
        <dbReference type="Proteomes" id="UP001230504"/>
    </source>
</evidence>
<feature type="domain" description="Heterokaryon incompatibility" evidence="1">
    <location>
        <begin position="70"/>
        <end position="236"/>
    </location>
</feature>
<dbReference type="PANTHER" id="PTHR24148">
    <property type="entry name" value="ANKYRIN REPEAT DOMAIN-CONTAINING PROTEIN 39 HOMOLOG-RELATED"/>
    <property type="match status" value="1"/>
</dbReference>
<name>A0AAD8Q674_9PEZI</name>
<dbReference type="EMBL" id="JAHLJV010000011">
    <property type="protein sequence ID" value="KAK1596663.1"/>
    <property type="molecule type" value="Genomic_DNA"/>
</dbReference>
<dbReference type="Pfam" id="PF06985">
    <property type="entry name" value="HET"/>
    <property type="match status" value="1"/>
</dbReference>
<dbReference type="Proteomes" id="UP001230504">
    <property type="component" value="Unassembled WGS sequence"/>
</dbReference>
<dbReference type="AlphaFoldDB" id="A0AAD8Q674"/>
<gene>
    <name evidence="2" type="ORF">LY79DRAFT_543849</name>
</gene>
<dbReference type="InterPro" id="IPR010730">
    <property type="entry name" value="HET"/>
</dbReference>
<keyword evidence="3" id="KW-1185">Reference proteome</keyword>
<protein>
    <submittedName>
        <fullName evidence="2">Heterokaryon incompatibility protein-domain-containing protein</fullName>
    </submittedName>
</protein>
<dbReference type="PANTHER" id="PTHR24148:SF73">
    <property type="entry name" value="HET DOMAIN PROTEIN (AFU_ORTHOLOGUE AFUA_8G01020)"/>
    <property type="match status" value="1"/>
</dbReference>
<evidence type="ECO:0000313" key="2">
    <source>
        <dbReference type="EMBL" id="KAK1596663.1"/>
    </source>
</evidence>
<sequence>MSTSQNKIPSTASGHVKNVHTQVSSSVYPALPLNAGDVRIISIKPSDECENKKVCCTLEVASLKEGVVSYLAVSYTWGPASVNERTTPPTPITCNGQDILVPHNLEKALLRIRSRPEFAGKKFWIDAISINQTDDEERSSQVKLMAAIYSSADSVLIWLGEEDDDTSQAFDLINLFPTIDQARLEELTPHRVMQSKIARVWGGLTLHDLLYDPASWNAVRRLFRRTYFHRVWIIQEVVLAKNAIVLCGSHATSWGHLEALSHFLSTSSWSSHFSALSLDDPSPGPCHHTTPAVLKANKVSRREERYAEALTSSLVRCRHFKATDPRDKVYALLGLVGLGGKVIDKPGLQPVYGSRTVESAYISAATQILKDSDDLLLLYCIEGEAFQYSPELPSWVPDWRCEKALGLRVTRYRRFNASGGLARRLVVHESSRILEVRARRVDVILSAGEAKHEINKGEPFPKLMKILKGNNSCIDEATLNMVWRSLLTNTGGDPPQCPIDESYRGAFVHWFTDKLSVLTKSTPVRETKENEAILAGFQQLSKQIPPSPSKEHYDTVFSHAVHLKLFKTLKGYIGAGSESLQEDDSVWIVPGSRVPLIFRKDGPDHHRLVGGAYVHGLMHGEALELDGVTNQWEALCIS</sequence>
<dbReference type="InterPro" id="IPR052895">
    <property type="entry name" value="HetReg/Transcr_Mod"/>
</dbReference>
<reference evidence="2" key="1">
    <citation type="submission" date="2021-06" db="EMBL/GenBank/DDBJ databases">
        <title>Comparative genomics, transcriptomics and evolutionary studies reveal genomic signatures of adaptation to plant cell wall in hemibiotrophic fungi.</title>
        <authorList>
            <consortium name="DOE Joint Genome Institute"/>
            <person name="Baroncelli R."/>
            <person name="Diaz J.F."/>
            <person name="Benocci T."/>
            <person name="Peng M."/>
            <person name="Battaglia E."/>
            <person name="Haridas S."/>
            <person name="Andreopoulos W."/>
            <person name="Labutti K."/>
            <person name="Pangilinan J."/>
            <person name="Floch G.L."/>
            <person name="Makela M.R."/>
            <person name="Henrissat B."/>
            <person name="Grigoriev I.V."/>
            <person name="Crouch J.A."/>
            <person name="De Vries R.P."/>
            <person name="Sukno S.A."/>
            <person name="Thon M.R."/>
        </authorList>
    </citation>
    <scope>NUCLEOTIDE SEQUENCE</scope>
    <source>
        <strain evidence="2">CBS 125086</strain>
    </source>
</reference>
<dbReference type="GeneID" id="85441321"/>
<evidence type="ECO:0000259" key="1">
    <source>
        <dbReference type="Pfam" id="PF06985"/>
    </source>
</evidence>
<dbReference type="Pfam" id="PF26639">
    <property type="entry name" value="Het-6_barrel"/>
    <property type="match status" value="1"/>
</dbReference>
<dbReference type="RefSeq" id="XP_060417516.1">
    <property type="nucleotide sequence ID" value="XM_060557081.1"/>
</dbReference>
<organism evidence="2 3">
    <name type="scientific">Colletotrichum navitas</name>
    <dbReference type="NCBI Taxonomy" id="681940"/>
    <lineage>
        <taxon>Eukaryota</taxon>
        <taxon>Fungi</taxon>
        <taxon>Dikarya</taxon>
        <taxon>Ascomycota</taxon>
        <taxon>Pezizomycotina</taxon>
        <taxon>Sordariomycetes</taxon>
        <taxon>Hypocreomycetidae</taxon>
        <taxon>Glomerellales</taxon>
        <taxon>Glomerellaceae</taxon>
        <taxon>Colletotrichum</taxon>
        <taxon>Colletotrichum graminicola species complex</taxon>
    </lineage>
</organism>
<comment type="caution">
    <text evidence="2">The sequence shown here is derived from an EMBL/GenBank/DDBJ whole genome shotgun (WGS) entry which is preliminary data.</text>
</comment>